<accession>A0A176Z2W6</accession>
<keyword evidence="1" id="KW-0812">Transmembrane</keyword>
<dbReference type="STRING" id="1505087.AYJ54_43515"/>
<sequence length="86" mass="9657">MIAVPRPGVREPVQSVQLFWADFTRTFFMHEIGVALLVGGMALVCAGAIFLIPEPPGARAENSLDRSQAEIELHLREIEKLWRDNK</sequence>
<comment type="caution">
    <text evidence="2">The sequence shown here is derived from an EMBL/GenBank/DDBJ whole genome shotgun (WGS) entry which is preliminary data.</text>
</comment>
<name>A0A176Z2W6_9BRAD</name>
<keyword evidence="3" id="KW-1185">Reference proteome</keyword>
<evidence type="ECO:0000313" key="2">
    <source>
        <dbReference type="EMBL" id="OAF13599.1"/>
    </source>
</evidence>
<dbReference type="Proteomes" id="UP000076959">
    <property type="component" value="Unassembled WGS sequence"/>
</dbReference>
<dbReference type="EMBL" id="LUUB01000034">
    <property type="protein sequence ID" value="OAF13599.1"/>
    <property type="molecule type" value="Genomic_DNA"/>
</dbReference>
<evidence type="ECO:0000313" key="3">
    <source>
        <dbReference type="Proteomes" id="UP000076959"/>
    </source>
</evidence>
<gene>
    <name evidence="2" type="ORF">AYJ54_43515</name>
</gene>
<evidence type="ECO:0000256" key="1">
    <source>
        <dbReference type="SAM" id="Phobius"/>
    </source>
</evidence>
<feature type="transmembrane region" description="Helical" evidence="1">
    <location>
        <begin position="32"/>
        <end position="52"/>
    </location>
</feature>
<keyword evidence="1" id="KW-1133">Transmembrane helix</keyword>
<reference evidence="2 3" key="1">
    <citation type="submission" date="2016-03" db="EMBL/GenBank/DDBJ databases">
        <title>Draft Genome Sequence of the Strain BR 10245 (Bradyrhizobium sp.) isolated from nodules of Centrolobium paraense.</title>
        <authorList>
            <person name="Simoes-Araujo J.L.Sr."/>
            <person name="Barauna A.C."/>
            <person name="Silva K."/>
            <person name="Zilli J.E."/>
        </authorList>
    </citation>
    <scope>NUCLEOTIDE SEQUENCE [LARGE SCALE GENOMIC DNA]</scope>
    <source>
        <strain evidence="2 3">BR 10245</strain>
    </source>
</reference>
<proteinExistence type="predicted"/>
<keyword evidence="1" id="KW-0472">Membrane</keyword>
<organism evidence="2 3">
    <name type="scientific">Bradyrhizobium centrolobii</name>
    <dbReference type="NCBI Taxonomy" id="1505087"/>
    <lineage>
        <taxon>Bacteria</taxon>
        <taxon>Pseudomonadati</taxon>
        <taxon>Pseudomonadota</taxon>
        <taxon>Alphaproteobacteria</taxon>
        <taxon>Hyphomicrobiales</taxon>
        <taxon>Nitrobacteraceae</taxon>
        <taxon>Bradyrhizobium</taxon>
    </lineage>
</organism>
<protein>
    <submittedName>
        <fullName evidence="2">Uncharacterized protein</fullName>
    </submittedName>
</protein>
<dbReference type="AlphaFoldDB" id="A0A176Z2W6"/>